<feature type="compositionally biased region" description="Basic and acidic residues" evidence="1">
    <location>
        <begin position="551"/>
        <end position="562"/>
    </location>
</feature>
<feature type="region of interest" description="Disordered" evidence="1">
    <location>
        <begin position="389"/>
        <end position="458"/>
    </location>
</feature>
<organism evidence="3">
    <name type="scientific">Mesocestoides corti</name>
    <name type="common">Flatworm</name>
    <dbReference type="NCBI Taxonomy" id="53468"/>
    <lineage>
        <taxon>Eukaryota</taxon>
        <taxon>Metazoa</taxon>
        <taxon>Spiralia</taxon>
        <taxon>Lophotrochozoa</taxon>
        <taxon>Platyhelminthes</taxon>
        <taxon>Cestoda</taxon>
        <taxon>Eucestoda</taxon>
        <taxon>Cyclophyllidea</taxon>
        <taxon>Mesocestoididae</taxon>
        <taxon>Mesocestoides</taxon>
    </lineage>
</organism>
<sequence>MFWGNLLYFVVIGLVFQFFTEVLFYICSIWHSGHHLSLSRIICFLSTPGMLTNLSNKLASAFGASKPPRRPSKLVEWPDDVTVPGVPLFTTYLTDADLDALQESAGLGPPSWWLDPVMAETHPQPSSPTYEEEVALTAWLREPFEQAGPIREASRGLLDRLNDLERLQALALEENERKLLGKARRVRHHSTLLLTTSTEDLSQPEPRHQQQKVEVKSPVRRDTYAVHKQAPVTSSPNAGQRNLANPRFCKSPERRDINRSETQLHRTYSKHSLDRLQVGDALQRNNNYPASLLSENSTNALGRTYDAENMSDVFPSPRASIEASGPSRNPPPPPTPSTELPRAMPSRLHTYNSTPKPNSLLNNSRGSSAVALALQQEVNLRASVSKLSGGYASPLRGSGASGEGPRLVRGDTLVPRSSDSPVRSGHQAGAASLRDSLPTRLSTEAPPQHKFSAPAMPGAVLNPSLTSLHKSGSGSNIIPTNMNETIALARLQELELRASSGRSGDVNSSISSSVDEVGGREEDLGRLNKSLPVLESDGNCARMFAQREVKDIPTRYDPERKRSVGSGIVTSNSTGELSRNKSGSQSSLKDMASVVELVRSQAESLRASGEQVMQKSRSKSSLTRSVESLKTFSQPGSGSVSRDASPQPPPIPSKGEPVQHQDNADAGALRDSGATYNLAQSADPARASISSLQSSNVTPPRQSASPVTMRRSARSNIPPPLVLPTHTDEISPGSKGGTPNTANT</sequence>
<keyword evidence="2" id="KW-0812">Transmembrane</keyword>
<dbReference type="WBParaSite" id="MCU_008464-RA">
    <property type="protein sequence ID" value="MCU_008464-RA"/>
    <property type="gene ID" value="MCU_008464"/>
</dbReference>
<feature type="region of interest" description="Disordered" evidence="1">
    <location>
        <begin position="605"/>
        <end position="744"/>
    </location>
</feature>
<feature type="compositionally biased region" description="Low complexity" evidence="1">
    <location>
        <begin position="498"/>
        <end position="516"/>
    </location>
</feature>
<evidence type="ECO:0000256" key="2">
    <source>
        <dbReference type="SAM" id="Phobius"/>
    </source>
</evidence>
<keyword evidence="2" id="KW-0472">Membrane</keyword>
<evidence type="ECO:0000256" key="1">
    <source>
        <dbReference type="SAM" id="MobiDB-lite"/>
    </source>
</evidence>
<proteinExistence type="predicted"/>
<feature type="compositionally biased region" description="Polar residues" evidence="1">
    <location>
        <begin position="349"/>
        <end position="363"/>
    </location>
</feature>
<feature type="compositionally biased region" description="Polar residues" evidence="1">
    <location>
        <begin position="231"/>
        <end position="243"/>
    </location>
</feature>
<feature type="compositionally biased region" description="Polar residues" evidence="1">
    <location>
        <begin position="611"/>
        <end position="644"/>
    </location>
</feature>
<evidence type="ECO:0000313" key="3">
    <source>
        <dbReference type="WBParaSite" id="MCU_008464-RA"/>
    </source>
</evidence>
<feature type="region of interest" description="Disordered" evidence="1">
    <location>
        <begin position="194"/>
        <end position="271"/>
    </location>
</feature>
<dbReference type="AlphaFoldDB" id="A0A5K3FIG6"/>
<reference evidence="3" key="1">
    <citation type="submission" date="2019-11" db="UniProtKB">
        <authorList>
            <consortium name="WormBaseParasite"/>
        </authorList>
    </citation>
    <scope>IDENTIFICATION</scope>
</reference>
<feature type="region of interest" description="Disordered" evidence="1">
    <location>
        <begin position="309"/>
        <end position="363"/>
    </location>
</feature>
<name>A0A5K3FIG6_MESCO</name>
<keyword evidence="2" id="KW-1133">Transmembrane helix</keyword>
<feature type="compositionally biased region" description="Polar residues" evidence="1">
    <location>
        <begin position="568"/>
        <end position="588"/>
    </location>
</feature>
<protein>
    <submittedName>
        <fullName evidence="3">Calponin-homology (CH) domain-containing protein</fullName>
    </submittedName>
</protein>
<feature type="region of interest" description="Disordered" evidence="1">
    <location>
        <begin position="498"/>
        <end position="521"/>
    </location>
</feature>
<accession>A0A5K3FIG6</accession>
<feature type="region of interest" description="Disordered" evidence="1">
    <location>
        <begin position="551"/>
        <end position="588"/>
    </location>
</feature>
<feature type="transmembrane region" description="Helical" evidence="2">
    <location>
        <begin position="6"/>
        <end position="30"/>
    </location>
</feature>
<feature type="compositionally biased region" description="Basic and acidic residues" evidence="1">
    <location>
        <begin position="250"/>
        <end position="264"/>
    </location>
</feature>
<feature type="compositionally biased region" description="Polar residues" evidence="1">
    <location>
        <begin position="688"/>
        <end position="706"/>
    </location>
</feature>
<feature type="compositionally biased region" description="Basic and acidic residues" evidence="1">
    <location>
        <begin position="205"/>
        <end position="225"/>
    </location>
</feature>